<dbReference type="KEGG" id="fpq:IB65_06090"/>
<feature type="transmembrane region" description="Helical" evidence="6">
    <location>
        <begin position="14"/>
        <end position="35"/>
    </location>
</feature>
<comment type="subcellular location">
    <subcellularLocation>
        <location evidence="1">Cell membrane</location>
        <topology evidence="1">Multi-pass membrane protein</topology>
    </subcellularLocation>
</comment>
<dbReference type="InterPro" id="IPR002797">
    <property type="entry name" value="Polysacc_synth"/>
</dbReference>
<feature type="transmembrane region" description="Helical" evidence="6">
    <location>
        <begin position="263"/>
        <end position="282"/>
    </location>
</feature>
<dbReference type="AlphaFoldDB" id="A0A4P8PJE2"/>
<dbReference type="InterPro" id="IPR050833">
    <property type="entry name" value="Poly_Biosynth_Transport"/>
</dbReference>
<feature type="transmembrane region" description="Helical" evidence="6">
    <location>
        <begin position="392"/>
        <end position="411"/>
    </location>
</feature>
<feature type="transmembrane region" description="Helical" evidence="6">
    <location>
        <begin position="175"/>
        <end position="198"/>
    </location>
</feature>
<evidence type="ECO:0000313" key="7">
    <source>
        <dbReference type="EMBL" id="QCQ84501.1"/>
    </source>
</evidence>
<feature type="transmembrane region" description="Helical" evidence="6">
    <location>
        <begin position="423"/>
        <end position="445"/>
    </location>
</feature>
<feature type="transmembrane region" description="Helical" evidence="6">
    <location>
        <begin position="332"/>
        <end position="355"/>
    </location>
</feature>
<evidence type="ECO:0000256" key="2">
    <source>
        <dbReference type="ARBA" id="ARBA00022475"/>
    </source>
</evidence>
<keyword evidence="2" id="KW-1003">Cell membrane</keyword>
<feature type="transmembrane region" description="Helical" evidence="6">
    <location>
        <begin position="451"/>
        <end position="472"/>
    </location>
</feature>
<evidence type="ECO:0000256" key="3">
    <source>
        <dbReference type="ARBA" id="ARBA00022692"/>
    </source>
</evidence>
<proteinExistence type="predicted"/>
<dbReference type="PANTHER" id="PTHR30250">
    <property type="entry name" value="PST FAMILY PREDICTED COLANIC ACID TRANSPORTER"/>
    <property type="match status" value="1"/>
</dbReference>
<dbReference type="KEGG" id="fpk:IA06_06135"/>
<evidence type="ECO:0000256" key="1">
    <source>
        <dbReference type="ARBA" id="ARBA00004651"/>
    </source>
</evidence>
<dbReference type="RefSeq" id="WP_011963423.1">
    <property type="nucleotide sequence ID" value="NZ_CBCRUL010000003.1"/>
</dbReference>
<name>A0A4P8PJE2_FLAPS</name>
<keyword evidence="5 6" id="KW-0472">Membrane</keyword>
<evidence type="ECO:0000256" key="5">
    <source>
        <dbReference type="ARBA" id="ARBA00023136"/>
    </source>
</evidence>
<organism evidence="7">
    <name type="scientific">Flavobacterium psychrophilum</name>
    <dbReference type="NCBI Taxonomy" id="96345"/>
    <lineage>
        <taxon>Bacteria</taxon>
        <taxon>Pseudomonadati</taxon>
        <taxon>Bacteroidota</taxon>
        <taxon>Flavobacteriia</taxon>
        <taxon>Flavobacteriales</taxon>
        <taxon>Flavobacteriaceae</taxon>
        <taxon>Flavobacterium</taxon>
    </lineage>
</organism>
<keyword evidence="4 6" id="KW-1133">Transmembrane helix</keyword>
<keyword evidence="3 6" id="KW-0812">Transmembrane</keyword>
<protein>
    <submittedName>
        <fullName evidence="7">Flippase</fullName>
    </submittedName>
</protein>
<accession>A0A4P8PJE2</accession>
<dbReference type="KEGG" id="fpw:IA04_06100"/>
<dbReference type="KEGG" id="fpv:IA03_06195"/>
<feature type="transmembrane region" description="Helical" evidence="6">
    <location>
        <begin position="85"/>
        <end position="112"/>
    </location>
</feature>
<evidence type="ECO:0000256" key="4">
    <source>
        <dbReference type="ARBA" id="ARBA00022989"/>
    </source>
</evidence>
<dbReference type="GO" id="GO:0005886">
    <property type="term" value="C:plasma membrane"/>
    <property type="evidence" value="ECO:0007669"/>
    <property type="project" value="UniProtKB-SubCell"/>
</dbReference>
<feature type="transmembrane region" description="Helical" evidence="6">
    <location>
        <begin position="302"/>
        <end position="320"/>
    </location>
</feature>
<evidence type="ECO:0000313" key="8">
    <source>
        <dbReference type="EMBL" id="QCQ84520.1"/>
    </source>
</evidence>
<reference evidence="7" key="1">
    <citation type="submission" date="2018-11" db="EMBL/GenBank/DDBJ databases">
        <authorList>
            <person name="Cisar J.O."/>
            <person name="Wiens G.D."/>
        </authorList>
    </citation>
    <scope>NUCLEOTIDE SEQUENCE</scope>
    <source>
        <strain evidence="8">11754</strain>
        <strain evidence="7">950106-1/1</strain>
    </source>
</reference>
<feature type="transmembrane region" description="Helical" evidence="6">
    <location>
        <begin position="218"/>
        <end position="243"/>
    </location>
</feature>
<feature type="transmembrane region" description="Helical" evidence="6">
    <location>
        <begin position="118"/>
        <end position="138"/>
    </location>
</feature>
<feature type="transmembrane region" description="Helical" evidence="6">
    <location>
        <begin position="367"/>
        <end position="386"/>
    </location>
</feature>
<evidence type="ECO:0000256" key="6">
    <source>
        <dbReference type="SAM" id="Phobius"/>
    </source>
</evidence>
<dbReference type="OMA" id="RYMVTYF"/>
<feature type="transmembrane region" description="Helical" evidence="6">
    <location>
        <begin position="47"/>
        <end position="73"/>
    </location>
</feature>
<gene>
    <name evidence="7" type="primary">wzx1</name>
</gene>
<feature type="transmembrane region" description="Helical" evidence="6">
    <location>
        <begin position="150"/>
        <end position="169"/>
    </location>
</feature>
<dbReference type="EMBL" id="MK214915">
    <property type="protein sequence ID" value="QCQ84501.1"/>
    <property type="molecule type" value="Genomic_DNA"/>
</dbReference>
<sequence length="482" mass="54774">MENESHSSNLNKDVLKYMLVKILPAISGLLTIYLLTRVLSAGLYSDYAFVMATILLFGQLISGWINSSVIYFYPDYIQKNKIDVLKLNIILLQFILYVLGAIGFSVMCYLGIKSFAILILGLLFMLSQTFINLLYSFLQAERRVLVQIRSTFIQSLVQIIGMVICFFYFKENLSAVFFVLFISYFLASNYVMYCDKIYQLILHKKAFLVIDMSISKEILSYGLPICIWFFASQFFVIGDRIVFKYFNITNLVGNYASFRDLSVGLSGFITMPLLMASHPIIIQMAKGNVQKEKIENIISQNIKLLSTLFTLVFIGIFFFGEWVLTYVVGTKYLLNANLMFLVVFSIFTGCISMYLHKGLEVKGKTLLMSKIALIVAVVSLVLNVFLIPIYGIQAACVTAVFSQVLYSFVVYRFSSGIFKIHIPFAFVLKNSSLILMSCIISNYILAGNSFLVIRMFIFVLLAVFLILSSAEIKLMVKLFKNK</sequence>
<dbReference type="Pfam" id="PF01943">
    <property type="entry name" value="Polysacc_synt"/>
    <property type="match status" value="1"/>
</dbReference>
<dbReference type="PANTHER" id="PTHR30250:SF11">
    <property type="entry name" value="O-ANTIGEN TRANSPORTER-RELATED"/>
    <property type="match status" value="1"/>
</dbReference>
<dbReference type="EMBL" id="MK214916">
    <property type="protein sequence ID" value="QCQ84520.1"/>
    <property type="molecule type" value="Genomic_DNA"/>
</dbReference>